<dbReference type="OrthoDB" id="8725016at2759"/>
<dbReference type="GeneTree" id="ENSGT01030000235060"/>
<name>A0A8C9SHN5_SCLFO</name>
<dbReference type="PANTHER" id="PTHR16095">
    <property type="entry name" value="TRANSMEMBRANE PROTEIN 143 FAMILY MEMBER"/>
    <property type="match status" value="1"/>
</dbReference>
<evidence type="ECO:0000256" key="2">
    <source>
        <dbReference type="SAM" id="MobiDB-lite"/>
    </source>
</evidence>
<feature type="region of interest" description="Disordered" evidence="2">
    <location>
        <begin position="275"/>
        <end position="296"/>
    </location>
</feature>
<dbReference type="Ensembl" id="ENSSFOT00015038076.2">
    <property type="protein sequence ID" value="ENSSFOP00015037662.2"/>
    <property type="gene ID" value="ENSSFOG00015023973.2"/>
</dbReference>
<dbReference type="Pfam" id="PF15385">
    <property type="entry name" value="SARG"/>
    <property type="match status" value="1"/>
</dbReference>
<reference evidence="3" key="2">
    <citation type="submission" date="2025-08" db="UniProtKB">
        <authorList>
            <consortium name="Ensembl"/>
        </authorList>
    </citation>
    <scope>IDENTIFICATION</scope>
</reference>
<reference evidence="3 4" key="1">
    <citation type="submission" date="2019-04" db="EMBL/GenBank/DDBJ databases">
        <authorList>
            <consortium name="Wellcome Sanger Institute Data Sharing"/>
        </authorList>
    </citation>
    <scope>NUCLEOTIDE SEQUENCE [LARGE SCALE GENOMIC DNA]</scope>
</reference>
<feature type="compositionally biased region" description="Low complexity" evidence="2">
    <location>
        <begin position="461"/>
        <end position="481"/>
    </location>
</feature>
<feature type="compositionally biased region" description="Polar residues" evidence="2">
    <location>
        <begin position="766"/>
        <end position="792"/>
    </location>
</feature>
<proteinExistence type="predicted"/>
<dbReference type="Proteomes" id="UP000694397">
    <property type="component" value="Chromosome 5"/>
</dbReference>
<dbReference type="AlphaFoldDB" id="A0A8C9SHN5"/>
<gene>
    <name evidence="3" type="primary">LOC108926681</name>
</gene>
<accession>A0A8C9SHN5</accession>
<evidence type="ECO:0000313" key="3">
    <source>
        <dbReference type="Ensembl" id="ENSSFOP00015037662.2"/>
    </source>
</evidence>
<feature type="compositionally biased region" description="Polar residues" evidence="2">
    <location>
        <begin position="799"/>
        <end position="815"/>
    </location>
</feature>
<feature type="region of interest" description="Disordered" evidence="2">
    <location>
        <begin position="336"/>
        <end position="357"/>
    </location>
</feature>
<protein>
    <submittedName>
        <fullName evidence="3">Uncharacterized protein</fullName>
    </submittedName>
</protein>
<feature type="region of interest" description="Disordered" evidence="2">
    <location>
        <begin position="140"/>
        <end position="165"/>
    </location>
</feature>
<sequence>MMSKQHSPLRPPQGSESAHASQAHLARCTVRRRSCTTTCGHSVCVRFRRSFAPQTAVYSRLLAKTARHRVLWTLSIISIFPFYEKDCVCTVEGKNIADTLGETRCTRSLVREPTWTFHEMPATPRSSGFCSQPMDLDAPSTREPRFGVSGKGRGVQGTPQHQYRPGESETLKFLSREERECIMFLEETIDSLDHDLQDPVSKRSSGNIPTVGQRSLSPKEQDIIDLVQNQPNPRRDVLYNPSPPDFQAMVLPPEAHFGMWAQHGPTENFHHDFKLPSSLNSSAPPENMSSTSHPLYHPAGLVPTPVIIAHKIAEHQKVGGGTVPSTVLPDRHHSLDHTTPDHPVKQGPPTAVKPNRYPSNINIVRARKDVNKGITAPSVQELKAQVLTHLTGQHNLEESHVRSIPSWSSSCRDPDPEKSRMEALSKLGLTADRPPSGKWSNAVVSTNQPGISVNNIGYADSSPEPVPSSIVSTSKTDTSSTDFNSYGRKTRVLSTSSSVKRNTDVDHLTNFDSRPATVSLPSDSGFTKTEISTSSYGGKSKVMTPASSIKYDPDNHHLSDSDNMPTTVSPDFTSSVLKTEVLGNSYGGKSKVMIPASSIKYDPGSHHLSNSDNMPTTVSPNSTSSILKTEVLGNSYGGKSKVMIPASSIKYDPGSHHLSNSDNMPTTVSPNSTSSILETEVLGNSYGGKSKVMIPAPSVKREVTTHYSDEHYGIPNTVAYPSNATEALSNSYGGKSKAIGSSVASTAKTETKVAASNPDTVMIPRQKSTVPNATSAGLSSKLNSRPQETPVSSDPRVTPKSSFRLQGVSVQFSGRENTDKSREQALRTLGLLN</sequence>
<evidence type="ECO:0000256" key="1">
    <source>
        <dbReference type="ARBA" id="ARBA00022553"/>
    </source>
</evidence>
<feature type="region of interest" description="Disordered" evidence="2">
    <location>
        <begin position="459"/>
        <end position="483"/>
    </location>
</feature>
<evidence type="ECO:0000313" key="4">
    <source>
        <dbReference type="Proteomes" id="UP000694397"/>
    </source>
</evidence>
<organism evidence="3 4">
    <name type="scientific">Scleropages formosus</name>
    <name type="common">Asian bonytongue</name>
    <name type="synonym">Osteoglossum formosum</name>
    <dbReference type="NCBI Taxonomy" id="113540"/>
    <lineage>
        <taxon>Eukaryota</taxon>
        <taxon>Metazoa</taxon>
        <taxon>Chordata</taxon>
        <taxon>Craniata</taxon>
        <taxon>Vertebrata</taxon>
        <taxon>Euteleostomi</taxon>
        <taxon>Actinopterygii</taxon>
        <taxon>Neopterygii</taxon>
        <taxon>Teleostei</taxon>
        <taxon>Osteoglossocephala</taxon>
        <taxon>Osteoglossomorpha</taxon>
        <taxon>Osteoglossiformes</taxon>
        <taxon>Osteoglossidae</taxon>
        <taxon>Scleropages</taxon>
    </lineage>
</organism>
<feature type="compositionally biased region" description="Polar residues" evidence="2">
    <location>
        <begin position="277"/>
        <end position="293"/>
    </location>
</feature>
<reference evidence="3" key="3">
    <citation type="submission" date="2025-09" db="UniProtKB">
        <authorList>
            <consortium name="Ensembl"/>
        </authorList>
    </citation>
    <scope>IDENTIFICATION</scope>
</reference>
<keyword evidence="4" id="KW-1185">Reference proteome</keyword>
<feature type="region of interest" description="Disordered" evidence="2">
    <location>
        <begin position="755"/>
        <end position="822"/>
    </location>
</feature>
<feature type="region of interest" description="Disordered" evidence="2">
    <location>
        <begin position="604"/>
        <end position="623"/>
    </location>
</feature>
<keyword evidence="1" id="KW-0597">Phosphoprotein</keyword>
<dbReference type="PANTHER" id="PTHR16095:SF9">
    <property type="entry name" value="PROLINE AND SERINE-RICH PROTEIN 2"/>
    <property type="match status" value="1"/>
</dbReference>
<feature type="compositionally biased region" description="Polar residues" evidence="2">
    <location>
        <begin position="607"/>
        <end position="623"/>
    </location>
</feature>